<keyword evidence="2 5" id="KW-0812">Transmembrane</keyword>
<dbReference type="Proteomes" id="UP001330749">
    <property type="component" value="Unassembled WGS sequence"/>
</dbReference>
<gene>
    <name evidence="6" type="ORF">P4447_12895</name>
</gene>
<proteinExistence type="predicted"/>
<evidence type="ECO:0000256" key="4">
    <source>
        <dbReference type="ARBA" id="ARBA00023136"/>
    </source>
</evidence>
<feature type="transmembrane region" description="Helical" evidence="5">
    <location>
        <begin position="73"/>
        <end position="93"/>
    </location>
</feature>
<dbReference type="InterPro" id="IPR007269">
    <property type="entry name" value="ICMT_MeTrfase"/>
</dbReference>
<dbReference type="Gene3D" id="1.20.120.1630">
    <property type="match status" value="1"/>
</dbReference>
<feature type="transmembrane region" description="Helical" evidence="5">
    <location>
        <begin position="6"/>
        <end position="24"/>
    </location>
</feature>
<dbReference type="RefSeq" id="WP_327968377.1">
    <property type="nucleotide sequence ID" value="NZ_JARMQG010000161.1"/>
</dbReference>
<feature type="transmembrane region" description="Helical" evidence="5">
    <location>
        <begin position="125"/>
        <end position="158"/>
    </location>
</feature>
<dbReference type="EMBL" id="JARMQG010000161">
    <property type="protein sequence ID" value="MED3563333.1"/>
    <property type="molecule type" value="Genomic_DNA"/>
</dbReference>
<evidence type="ECO:0000313" key="6">
    <source>
        <dbReference type="EMBL" id="MED3563333.1"/>
    </source>
</evidence>
<evidence type="ECO:0000256" key="3">
    <source>
        <dbReference type="ARBA" id="ARBA00022989"/>
    </source>
</evidence>
<name>A0ABU6NBC1_9BACI</name>
<evidence type="ECO:0000256" key="1">
    <source>
        <dbReference type="ARBA" id="ARBA00004141"/>
    </source>
</evidence>
<keyword evidence="7" id="KW-1185">Reference proteome</keyword>
<sequence length="193" mass="23310">MEDFYSFFIFWCLIILQRLIELRIARNNEKWMMEQGAIEYGHEHYRFIVWMHLLFFLVFISEKITLNRGISDTWQWLLFVFILTQLVRVWALFSLGKYWNTKIIVLPGANVVKRGPYRWIKHPNYLIVSIELLVIPLLFNCFLTAAVFTLLNIFMLSIRIPKEEQALKTYTEYEGAFHKCNRFLPKLLKKYDN</sequence>
<dbReference type="Pfam" id="PF04140">
    <property type="entry name" value="ICMT"/>
    <property type="match status" value="1"/>
</dbReference>
<evidence type="ECO:0000256" key="2">
    <source>
        <dbReference type="ARBA" id="ARBA00022692"/>
    </source>
</evidence>
<feature type="transmembrane region" description="Helical" evidence="5">
    <location>
        <begin position="45"/>
        <end position="61"/>
    </location>
</feature>
<comment type="caution">
    <text evidence="6">The sequence shown here is derived from an EMBL/GenBank/DDBJ whole genome shotgun (WGS) entry which is preliminary data.</text>
</comment>
<evidence type="ECO:0000313" key="7">
    <source>
        <dbReference type="Proteomes" id="UP001330749"/>
    </source>
</evidence>
<comment type="subcellular location">
    <subcellularLocation>
        <location evidence="1">Membrane</location>
        <topology evidence="1">Multi-pass membrane protein</topology>
    </subcellularLocation>
</comment>
<dbReference type="PANTHER" id="PTHR43847">
    <property type="entry name" value="BLL3993 PROTEIN"/>
    <property type="match status" value="1"/>
</dbReference>
<organism evidence="6 7">
    <name type="scientific">Bacillus xiapuensis</name>
    <dbReference type="NCBI Taxonomy" id="2014075"/>
    <lineage>
        <taxon>Bacteria</taxon>
        <taxon>Bacillati</taxon>
        <taxon>Bacillota</taxon>
        <taxon>Bacilli</taxon>
        <taxon>Bacillales</taxon>
        <taxon>Bacillaceae</taxon>
        <taxon>Bacillus</taxon>
    </lineage>
</organism>
<dbReference type="PANTHER" id="PTHR43847:SF1">
    <property type="entry name" value="BLL3993 PROTEIN"/>
    <property type="match status" value="1"/>
</dbReference>
<keyword evidence="3 5" id="KW-1133">Transmembrane helix</keyword>
<keyword evidence="4 5" id="KW-0472">Membrane</keyword>
<dbReference type="InterPro" id="IPR052527">
    <property type="entry name" value="Metal_cation-efflux_comp"/>
</dbReference>
<protein>
    <submittedName>
        <fullName evidence="6">Isoprenylcysteine carboxylmethyltransferase family protein</fullName>
    </submittedName>
</protein>
<accession>A0ABU6NBC1</accession>
<reference evidence="6 7" key="1">
    <citation type="submission" date="2023-03" db="EMBL/GenBank/DDBJ databases">
        <title>Bacillus Genome Sequencing.</title>
        <authorList>
            <person name="Dunlap C."/>
        </authorList>
    </citation>
    <scope>NUCLEOTIDE SEQUENCE [LARGE SCALE GENOMIC DNA]</scope>
    <source>
        <strain evidence="6 7">B-14544</strain>
    </source>
</reference>
<evidence type="ECO:0000256" key="5">
    <source>
        <dbReference type="SAM" id="Phobius"/>
    </source>
</evidence>